<evidence type="ECO:0000313" key="1">
    <source>
        <dbReference type="EMBL" id="CAD2221889.1"/>
    </source>
</evidence>
<evidence type="ECO:0000313" key="2">
    <source>
        <dbReference type="Proteomes" id="UP000515908"/>
    </source>
</evidence>
<dbReference type="EMBL" id="LR877167">
    <property type="protein sequence ID" value="CAD2221889.1"/>
    <property type="molecule type" value="Genomic_DNA"/>
</dbReference>
<organism evidence="1 2">
    <name type="scientific">Angomonas deanei</name>
    <dbReference type="NCBI Taxonomy" id="59799"/>
    <lineage>
        <taxon>Eukaryota</taxon>
        <taxon>Discoba</taxon>
        <taxon>Euglenozoa</taxon>
        <taxon>Kinetoplastea</taxon>
        <taxon>Metakinetoplastina</taxon>
        <taxon>Trypanosomatida</taxon>
        <taxon>Trypanosomatidae</taxon>
        <taxon>Strigomonadinae</taxon>
        <taxon>Angomonas</taxon>
    </lineage>
</organism>
<keyword evidence="2" id="KW-1185">Reference proteome</keyword>
<sequence>MSFGGAFGSAGSNSNANKAAMDDAIHKSREQAKEFLNKETIEEWEKKFENNNNNNATSASKQESRTRHGLLPATFNVVDKEQEERINNYISKNATWRQNFPMLRSFEYWQLRADYYPYIERGDRNSENFFIRGISVHPRLSDYPMCKHVIRDYFICRDENPVLQLFNTCAPLKEQFCACINEVFVKNHERGDKKFNANRDQFFQAQKEKRFEKLLNQVEETIELKTKLQD</sequence>
<protein>
    <recommendedName>
        <fullName evidence="3">COX assembly mitochondrial protein</fullName>
    </recommendedName>
</protein>
<name>A0A7G2CR88_9TRYP</name>
<dbReference type="Proteomes" id="UP000515908">
    <property type="component" value="Chromosome 23"/>
</dbReference>
<gene>
    <name evidence="1" type="ORF">ADEAN_000942400</name>
</gene>
<dbReference type="AlphaFoldDB" id="A0A7G2CR88"/>
<reference evidence="1 2" key="1">
    <citation type="submission" date="2020-08" db="EMBL/GenBank/DDBJ databases">
        <authorList>
            <person name="Newling K."/>
            <person name="Davey J."/>
            <person name="Forrester S."/>
        </authorList>
    </citation>
    <scope>NUCLEOTIDE SEQUENCE [LARGE SCALE GENOMIC DNA]</scope>
    <source>
        <strain evidence="2">Crithidia deanei Carvalho (ATCC PRA-265)</strain>
    </source>
</reference>
<dbReference type="VEuPathDB" id="TriTrypDB:ADEAN_000942400"/>
<evidence type="ECO:0008006" key="3">
    <source>
        <dbReference type="Google" id="ProtNLM"/>
    </source>
</evidence>
<proteinExistence type="predicted"/>
<accession>A0A7G2CR88</accession>
<dbReference type="OrthoDB" id="277414at2759"/>